<feature type="signal peptide" evidence="2">
    <location>
        <begin position="1"/>
        <end position="19"/>
    </location>
</feature>
<dbReference type="Proteomes" id="UP000199452">
    <property type="component" value="Unassembled WGS sequence"/>
</dbReference>
<dbReference type="PROSITE" id="PS51257">
    <property type="entry name" value="PROKAR_LIPOPROTEIN"/>
    <property type="match status" value="1"/>
</dbReference>
<feature type="repeat" description="TPR" evidence="1">
    <location>
        <begin position="396"/>
        <end position="429"/>
    </location>
</feature>
<evidence type="ECO:0000313" key="3">
    <source>
        <dbReference type="EMBL" id="SDC19033.1"/>
    </source>
</evidence>
<keyword evidence="1" id="KW-0802">TPR repeat</keyword>
<name>A0A1G6JK00_9BACT</name>
<dbReference type="InterPro" id="IPR019734">
    <property type="entry name" value="TPR_rpt"/>
</dbReference>
<dbReference type="Gene3D" id="1.25.40.10">
    <property type="entry name" value="Tetratricopeptide repeat domain"/>
    <property type="match status" value="1"/>
</dbReference>
<feature type="chain" id="PRO_5011718031" evidence="2">
    <location>
        <begin position="20"/>
        <end position="572"/>
    </location>
</feature>
<reference evidence="3 4" key="1">
    <citation type="submission" date="2016-09" db="EMBL/GenBank/DDBJ databases">
        <authorList>
            <person name="Capua I."/>
            <person name="De Benedictis P."/>
            <person name="Joannis T."/>
            <person name="Lombin L.H."/>
            <person name="Cattoli G."/>
        </authorList>
    </citation>
    <scope>NUCLEOTIDE SEQUENCE [LARGE SCALE GENOMIC DNA]</scope>
    <source>
        <strain evidence="3 4">A7P-90m</strain>
    </source>
</reference>
<dbReference type="Pfam" id="PF13181">
    <property type="entry name" value="TPR_8"/>
    <property type="match status" value="1"/>
</dbReference>
<dbReference type="AlphaFoldDB" id="A0A1G6JK00"/>
<evidence type="ECO:0000313" key="4">
    <source>
        <dbReference type="Proteomes" id="UP000199452"/>
    </source>
</evidence>
<dbReference type="NCBIfam" id="NF047558">
    <property type="entry name" value="TPR_END_plus"/>
    <property type="match status" value="1"/>
</dbReference>
<keyword evidence="4" id="KW-1185">Reference proteome</keyword>
<dbReference type="STRING" id="1640674.SAMN05216323_102042"/>
<gene>
    <name evidence="3" type="ORF">SAMN05216323_102042</name>
</gene>
<evidence type="ECO:0000256" key="2">
    <source>
        <dbReference type="SAM" id="SignalP"/>
    </source>
</evidence>
<dbReference type="SUPFAM" id="SSF48452">
    <property type="entry name" value="TPR-like"/>
    <property type="match status" value="1"/>
</dbReference>
<accession>A0A1G6JK00</accession>
<dbReference type="SMART" id="SM00028">
    <property type="entry name" value="TPR"/>
    <property type="match status" value="2"/>
</dbReference>
<dbReference type="EMBL" id="FMYP01000020">
    <property type="protein sequence ID" value="SDC19033.1"/>
    <property type="molecule type" value="Genomic_DNA"/>
</dbReference>
<dbReference type="RefSeq" id="WP_092437389.1">
    <property type="nucleotide sequence ID" value="NZ_FMYP01000020.1"/>
</dbReference>
<keyword evidence="2" id="KW-0732">Signal</keyword>
<protein>
    <submittedName>
        <fullName evidence="3">Tetratricopeptide repeat-containing protein</fullName>
    </submittedName>
</protein>
<evidence type="ECO:0000256" key="1">
    <source>
        <dbReference type="PROSITE-ProRule" id="PRU00339"/>
    </source>
</evidence>
<dbReference type="InterPro" id="IPR011990">
    <property type="entry name" value="TPR-like_helical_dom_sf"/>
</dbReference>
<dbReference type="PROSITE" id="PS50005">
    <property type="entry name" value="TPR"/>
    <property type="match status" value="1"/>
</dbReference>
<dbReference type="OrthoDB" id="1465834at2"/>
<organism evidence="3 4">
    <name type="scientific">Williamwhitmania taraxaci</name>
    <dbReference type="NCBI Taxonomy" id="1640674"/>
    <lineage>
        <taxon>Bacteria</taxon>
        <taxon>Pseudomonadati</taxon>
        <taxon>Bacteroidota</taxon>
        <taxon>Bacteroidia</taxon>
        <taxon>Bacteroidales</taxon>
        <taxon>Williamwhitmaniaceae</taxon>
        <taxon>Williamwhitmania</taxon>
    </lineage>
</organism>
<sequence>MKKIWLNLVVISFSAIALSSCSSPEKMKELEAQMSMKATPEVLVAKADTIEATITVTFPAKYFHKKATVEFTPVLKYDGGEFVCESKMLQGESVKGGTNTVIRFEAGGSYTQTVKIPFKMEMRSATLEMRKKLIVGDKNISWGDNKIADGVIATYKLVVVDPKVIKMVQDSYVMNTSDQKMAEILFEMSKDVVRAKELKKDEIKTIQDYIAASLKDSTKKVKQIGISAYASPDGPLDMNEKLSKGRGASSQKFMKEFFKKSKIKGVDSIVNVQTTSEDWDGFKSLMEKSSIQDKELVLRVLTMYSDPIVREKEIKNISKTYTQIAETVLPLLRRAKFAAEVSTEGRNDADFKALAAANTLDSLSLEELHYAAKVVDNKDQQIAIYKKAAEKFPTDIRAFNNLGVVAFNNGNMAEAKSQFEKGLAINKDNSVVKNNMGAVLLIEGNVNEAEKLFVEAVDAGKEVRYNLGIISIMKGKYEPATDYFGGSESFNQGLGLYLVNKGEEAKKILDKVDTGKAFYLKAVIAARQGVEVEVLNNLRTAVGKDASLKAYAMKDMEFSSFLQNEAFKALVQ</sequence>
<proteinExistence type="predicted"/>